<feature type="domain" description="FAD-binding PCMH-type" evidence="6">
    <location>
        <begin position="32"/>
        <end position="203"/>
    </location>
</feature>
<dbReference type="RefSeq" id="WP_114300411.1">
    <property type="nucleotide sequence ID" value="NZ_QPJT01000051.1"/>
</dbReference>
<dbReference type="EMBL" id="QPJT01000051">
    <property type="protein sequence ID" value="RCX07585.1"/>
    <property type="molecule type" value="Genomic_DNA"/>
</dbReference>
<sequence>MKSYIYRGLTGKVITRYSPEYEEARQEWNRAIQKFPLAIVYCHNTEDVSNAICWARSRDIRLRIRSGGHHYEGYSTGNDVLVIDVSQMNHIYLDEVSNTVQVQGGVTNHQLYHRVAAEAYPFPGGTCPTVGVIGYTLGGGWGYSSRIFGLGCDSLIELEMVNSMGKVIKANETHNSDLFWACRGAGGGNFGVATGMTFRLPPKIDKVTLVELEYLQASTEIRIQFLSAWQQWLMDLDQRITINVSIYNSVVDGIGIYGRGLFYGTAKEADMVLQPLLQLEGARFDLKEMTFFEAIQKIEESYPDSEKFKSTGRFVNRQYTMAELKNIADLIGWRAEGSVYAAVSLYALGGKVGAVNKKDTAFYYRDADYIMGIQSVWKDRRYESDNTDWVHRRFKYLESITDGSYINFPYSCLLNYEREYYGGK</sequence>
<dbReference type="Gene3D" id="3.40.462.20">
    <property type="match status" value="1"/>
</dbReference>
<dbReference type="PROSITE" id="PS51387">
    <property type="entry name" value="FAD_PCMH"/>
    <property type="match status" value="1"/>
</dbReference>
<keyword evidence="5" id="KW-0560">Oxidoreductase</keyword>
<keyword evidence="4" id="KW-0274">FAD</keyword>
<evidence type="ECO:0000256" key="2">
    <source>
        <dbReference type="ARBA" id="ARBA00005466"/>
    </source>
</evidence>
<evidence type="ECO:0000256" key="3">
    <source>
        <dbReference type="ARBA" id="ARBA00022630"/>
    </source>
</evidence>
<dbReference type="Pfam" id="PF01565">
    <property type="entry name" value="FAD_binding_4"/>
    <property type="match status" value="1"/>
</dbReference>
<dbReference type="InterPro" id="IPR050416">
    <property type="entry name" value="FAD-linked_Oxidoreductase"/>
</dbReference>
<evidence type="ECO:0000256" key="5">
    <source>
        <dbReference type="ARBA" id="ARBA00023002"/>
    </source>
</evidence>
<dbReference type="AlphaFoldDB" id="A0A369AEQ5"/>
<keyword evidence="3" id="KW-0285">Flavoprotein</keyword>
<comment type="similarity">
    <text evidence="2">Belongs to the oxygen-dependent FAD-linked oxidoreductase family.</text>
</comment>
<evidence type="ECO:0000256" key="1">
    <source>
        <dbReference type="ARBA" id="ARBA00001974"/>
    </source>
</evidence>
<proteinExistence type="inferred from homology"/>
<name>A0A369AEQ5_9FIRM</name>
<evidence type="ECO:0000256" key="4">
    <source>
        <dbReference type="ARBA" id="ARBA00022827"/>
    </source>
</evidence>
<dbReference type="GO" id="GO:0016491">
    <property type="term" value="F:oxidoreductase activity"/>
    <property type="evidence" value="ECO:0007669"/>
    <property type="project" value="UniProtKB-KW"/>
</dbReference>
<gene>
    <name evidence="7" type="ORF">DFR58_1512</name>
</gene>
<dbReference type="InterPro" id="IPR006093">
    <property type="entry name" value="Oxy_OxRdtase_FAD_BS"/>
</dbReference>
<dbReference type="OrthoDB" id="545125at2"/>
<dbReference type="InterPro" id="IPR016169">
    <property type="entry name" value="FAD-bd_PCMH_sub2"/>
</dbReference>
<dbReference type="PROSITE" id="PS00862">
    <property type="entry name" value="OX2_COVAL_FAD"/>
    <property type="match status" value="1"/>
</dbReference>
<comment type="cofactor">
    <cofactor evidence="1">
        <name>FAD</name>
        <dbReference type="ChEBI" id="CHEBI:57692"/>
    </cofactor>
</comment>
<dbReference type="Proteomes" id="UP000253034">
    <property type="component" value="Unassembled WGS sequence"/>
</dbReference>
<dbReference type="SUPFAM" id="SSF56176">
    <property type="entry name" value="FAD-binding/transporter-associated domain-like"/>
    <property type="match status" value="1"/>
</dbReference>
<comment type="caution">
    <text evidence="7">The sequence shown here is derived from an EMBL/GenBank/DDBJ whole genome shotgun (WGS) entry which is preliminary data.</text>
</comment>
<evidence type="ECO:0000259" key="6">
    <source>
        <dbReference type="PROSITE" id="PS51387"/>
    </source>
</evidence>
<keyword evidence="8" id="KW-1185">Reference proteome</keyword>
<evidence type="ECO:0000313" key="8">
    <source>
        <dbReference type="Proteomes" id="UP000253034"/>
    </source>
</evidence>
<organism evidence="7 8">
    <name type="scientific">Anaerobacterium chartisolvens</name>
    <dbReference type="NCBI Taxonomy" id="1297424"/>
    <lineage>
        <taxon>Bacteria</taxon>
        <taxon>Bacillati</taxon>
        <taxon>Bacillota</taxon>
        <taxon>Clostridia</taxon>
        <taxon>Eubacteriales</taxon>
        <taxon>Oscillospiraceae</taxon>
        <taxon>Anaerobacterium</taxon>
    </lineage>
</organism>
<accession>A0A369AEQ5</accession>
<dbReference type="Gene3D" id="3.30.465.10">
    <property type="match status" value="1"/>
</dbReference>
<protein>
    <submittedName>
        <fullName evidence="7">FAD binding domain-containing protein</fullName>
    </submittedName>
</protein>
<dbReference type="GO" id="GO:0071949">
    <property type="term" value="F:FAD binding"/>
    <property type="evidence" value="ECO:0007669"/>
    <property type="project" value="InterPro"/>
</dbReference>
<dbReference type="InterPro" id="IPR036318">
    <property type="entry name" value="FAD-bd_PCMH-like_sf"/>
</dbReference>
<reference evidence="7 8" key="1">
    <citation type="submission" date="2018-07" db="EMBL/GenBank/DDBJ databases">
        <title>Genomic Encyclopedia of Type Strains, Phase IV (KMG-IV): sequencing the most valuable type-strain genomes for metagenomic binning, comparative biology and taxonomic classification.</title>
        <authorList>
            <person name="Goeker M."/>
        </authorList>
    </citation>
    <scope>NUCLEOTIDE SEQUENCE [LARGE SCALE GENOMIC DNA]</scope>
    <source>
        <strain evidence="7 8">DSM 27016</strain>
    </source>
</reference>
<dbReference type="InterPro" id="IPR016166">
    <property type="entry name" value="FAD-bd_PCMH"/>
</dbReference>
<dbReference type="InterPro" id="IPR006094">
    <property type="entry name" value="Oxid_FAD_bind_N"/>
</dbReference>
<dbReference type="PANTHER" id="PTHR42973">
    <property type="entry name" value="BINDING OXIDOREDUCTASE, PUTATIVE (AFU_ORTHOLOGUE AFUA_1G17690)-RELATED"/>
    <property type="match status" value="1"/>
</dbReference>
<dbReference type="PANTHER" id="PTHR42973:SF39">
    <property type="entry name" value="FAD-BINDING PCMH-TYPE DOMAIN-CONTAINING PROTEIN"/>
    <property type="match status" value="1"/>
</dbReference>
<evidence type="ECO:0000313" key="7">
    <source>
        <dbReference type="EMBL" id="RCX07585.1"/>
    </source>
</evidence>